<dbReference type="EMBL" id="BKCJ010323347">
    <property type="protein sequence ID" value="GEZ78560.1"/>
    <property type="molecule type" value="Genomic_DNA"/>
</dbReference>
<sequence length="90" mass="10078">MRVEESATWDKDICTWEVRVKGESEGERDWERCEGESLNRNSMNTYSGIGVSTKSDDTMNEDTSVSVAFAIQKGVTLSHPTKAEPRGVTY</sequence>
<dbReference type="AlphaFoldDB" id="A0A699ISS3"/>
<accession>A0A699ISS3</accession>
<organism evidence="1">
    <name type="scientific">Tanacetum cinerariifolium</name>
    <name type="common">Dalmatian daisy</name>
    <name type="synonym">Chrysanthemum cinerariifolium</name>
    <dbReference type="NCBI Taxonomy" id="118510"/>
    <lineage>
        <taxon>Eukaryota</taxon>
        <taxon>Viridiplantae</taxon>
        <taxon>Streptophyta</taxon>
        <taxon>Embryophyta</taxon>
        <taxon>Tracheophyta</taxon>
        <taxon>Spermatophyta</taxon>
        <taxon>Magnoliopsida</taxon>
        <taxon>eudicotyledons</taxon>
        <taxon>Gunneridae</taxon>
        <taxon>Pentapetalae</taxon>
        <taxon>asterids</taxon>
        <taxon>campanulids</taxon>
        <taxon>Asterales</taxon>
        <taxon>Asteraceae</taxon>
        <taxon>Asteroideae</taxon>
        <taxon>Anthemideae</taxon>
        <taxon>Anthemidinae</taxon>
        <taxon>Tanacetum</taxon>
    </lineage>
</organism>
<proteinExistence type="predicted"/>
<evidence type="ECO:0000313" key="1">
    <source>
        <dbReference type="EMBL" id="GEZ78560.1"/>
    </source>
</evidence>
<comment type="caution">
    <text evidence="1">The sequence shown here is derived from an EMBL/GenBank/DDBJ whole genome shotgun (WGS) entry which is preliminary data.</text>
</comment>
<reference evidence="1" key="1">
    <citation type="journal article" date="2019" name="Sci. Rep.">
        <title>Draft genome of Tanacetum cinerariifolium, the natural source of mosquito coil.</title>
        <authorList>
            <person name="Yamashiro T."/>
            <person name="Shiraishi A."/>
            <person name="Satake H."/>
            <person name="Nakayama K."/>
        </authorList>
    </citation>
    <scope>NUCLEOTIDE SEQUENCE</scope>
</reference>
<protein>
    <submittedName>
        <fullName evidence="1">Uncharacterized protein</fullName>
    </submittedName>
</protein>
<gene>
    <name evidence="1" type="ORF">Tci_550533</name>
</gene>
<name>A0A699ISS3_TANCI</name>